<dbReference type="HOGENOM" id="CLU_001305_5_0_1"/>
<proteinExistence type="predicted"/>
<dbReference type="OrthoDB" id="9991317at2759"/>
<dbReference type="EMBL" id="KN837196">
    <property type="protein sequence ID" value="KIJ34776.1"/>
    <property type="molecule type" value="Genomic_DNA"/>
</dbReference>
<name>A0A0C9VBQ8_SPHS4</name>
<evidence type="ECO:0000313" key="3">
    <source>
        <dbReference type="Proteomes" id="UP000054279"/>
    </source>
</evidence>
<dbReference type="Pfam" id="PF12770">
    <property type="entry name" value="CHAT"/>
    <property type="match status" value="1"/>
</dbReference>
<dbReference type="InterPro" id="IPR024983">
    <property type="entry name" value="CHAT_dom"/>
</dbReference>
<dbReference type="Proteomes" id="UP000054279">
    <property type="component" value="Unassembled WGS sequence"/>
</dbReference>
<feature type="domain" description="CHAT" evidence="1">
    <location>
        <begin position="223"/>
        <end position="492"/>
    </location>
</feature>
<gene>
    <name evidence="2" type="ORF">M422DRAFT_181687</name>
</gene>
<evidence type="ECO:0000259" key="1">
    <source>
        <dbReference type="Pfam" id="PF12770"/>
    </source>
</evidence>
<protein>
    <recommendedName>
        <fullName evidence="1">CHAT domain-containing protein</fullName>
    </recommendedName>
</protein>
<dbReference type="AlphaFoldDB" id="A0A0C9VBQ8"/>
<reference evidence="2 3" key="1">
    <citation type="submission" date="2014-06" db="EMBL/GenBank/DDBJ databases">
        <title>Evolutionary Origins and Diversification of the Mycorrhizal Mutualists.</title>
        <authorList>
            <consortium name="DOE Joint Genome Institute"/>
            <consortium name="Mycorrhizal Genomics Consortium"/>
            <person name="Kohler A."/>
            <person name="Kuo A."/>
            <person name="Nagy L.G."/>
            <person name="Floudas D."/>
            <person name="Copeland A."/>
            <person name="Barry K.W."/>
            <person name="Cichocki N."/>
            <person name="Veneault-Fourrey C."/>
            <person name="LaButti K."/>
            <person name="Lindquist E.A."/>
            <person name="Lipzen A."/>
            <person name="Lundell T."/>
            <person name="Morin E."/>
            <person name="Murat C."/>
            <person name="Riley R."/>
            <person name="Ohm R."/>
            <person name="Sun H."/>
            <person name="Tunlid A."/>
            <person name="Henrissat B."/>
            <person name="Grigoriev I.V."/>
            <person name="Hibbett D.S."/>
            <person name="Martin F."/>
        </authorList>
    </citation>
    <scope>NUCLEOTIDE SEQUENCE [LARGE SCALE GENOMIC DNA]</scope>
    <source>
        <strain evidence="2 3">SS14</strain>
    </source>
</reference>
<sequence>MSWARNAAICEDETLIDAYRTALRILERHVAAVPPSQRLEIVGNDISSLASKAFSQCFAHGALETAVELLEQGRTVLWSHLSRFQTPLDDLSGLNTLGESLSVEFRKLSTALRQTQDPLEFYKLKKEWEDVIKRIREFPGFSRFLLYPLYADLEKAAQCGPVIIVNASVYSCEALIIFQQRYPFPIPFELSPAALSRLSEQFREVTEGPAPAEQKRNEIVFILRKLWTAVVEPIVDALVKRFFLPRRSRIWLCPTGEFMRLPLHAAGLYSKKGAKLTDYYVPSYTPTLAALIRSRQGITMSQHDHIRERFLAIGQHSPYEGKELRSVPDELNALKGLVAPTMDFTVLEGDAATTGNVLEAFKRNGWVHLACHGRPNPNEPFESSFAMRNGPLTLTEIIKANLPSAEFAFLSACHTAVPDEWTPDEMIHLAAGMQFSGFRGVIGTMWAVDDSVVKYMVTAFYDELLKDGRKLDASRAAEALHKAIKRVSNDKTVPLEQRIVLIHIGI</sequence>
<keyword evidence="3" id="KW-1185">Reference proteome</keyword>
<accession>A0A0C9VBQ8</accession>
<organism evidence="2 3">
    <name type="scientific">Sphaerobolus stellatus (strain SS14)</name>
    <dbReference type="NCBI Taxonomy" id="990650"/>
    <lineage>
        <taxon>Eukaryota</taxon>
        <taxon>Fungi</taxon>
        <taxon>Dikarya</taxon>
        <taxon>Basidiomycota</taxon>
        <taxon>Agaricomycotina</taxon>
        <taxon>Agaricomycetes</taxon>
        <taxon>Phallomycetidae</taxon>
        <taxon>Geastrales</taxon>
        <taxon>Sphaerobolaceae</taxon>
        <taxon>Sphaerobolus</taxon>
    </lineage>
</organism>
<evidence type="ECO:0000313" key="2">
    <source>
        <dbReference type="EMBL" id="KIJ34776.1"/>
    </source>
</evidence>